<dbReference type="Pfam" id="PF13376">
    <property type="entry name" value="OmdA"/>
    <property type="match status" value="1"/>
</dbReference>
<dbReference type="KEGG" id="led:BBK82_21315"/>
<dbReference type="EMBL" id="CP016793">
    <property type="protein sequence ID" value="ANZ42913.1"/>
    <property type="molecule type" value="Genomic_DNA"/>
</dbReference>
<name>A0A1B2HYY7_9PSEU</name>
<reference evidence="1 2" key="1">
    <citation type="submission" date="2016-07" db="EMBL/GenBank/DDBJ databases">
        <title>Complete genome sequence of the Lentzea guizhouensis DHS C013.</title>
        <authorList>
            <person name="Cao C."/>
        </authorList>
    </citation>
    <scope>NUCLEOTIDE SEQUENCE [LARGE SCALE GENOMIC DNA]</scope>
    <source>
        <strain evidence="1 2">DHS C013</strain>
    </source>
</reference>
<accession>A0A1B2HYY7</accession>
<dbReference type="Proteomes" id="UP000093053">
    <property type="component" value="Chromosome"/>
</dbReference>
<sequence>MIRTSEEGVLIVFEGPEEFDRWLHANGATETELWLKYAKKGSGQTSITYDQALDVALCHGWIDGLVRSIDETWYSQRWTPRKPRSKWSKRNCGKVEELIAAGRMLPAGLAEVEKAKADGRWEAAYAGPATIEVPDDLRRALDANPAAAKVFETLNSQNRYAILLRVHDAKRAETRQRRIAQFVDMLAEGRKLYA</sequence>
<evidence type="ECO:0000313" key="1">
    <source>
        <dbReference type="EMBL" id="ANZ42913.1"/>
    </source>
</evidence>
<proteinExistence type="predicted"/>
<dbReference type="OrthoDB" id="9796999at2"/>
<evidence type="ECO:0008006" key="3">
    <source>
        <dbReference type="Google" id="ProtNLM"/>
    </source>
</evidence>
<protein>
    <recommendedName>
        <fullName evidence="3">Bacteriocin-protection protein</fullName>
    </recommendedName>
</protein>
<keyword evidence="2" id="KW-1185">Reference proteome</keyword>
<gene>
    <name evidence="1" type="ORF">BBK82_21315</name>
</gene>
<organism evidence="1 2">
    <name type="scientific">Lentzea guizhouensis</name>
    <dbReference type="NCBI Taxonomy" id="1586287"/>
    <lineage>
        <taxon>Bacteria</taxon>
        <taxon>Bacillati</taxon>
        <taxon>Actinomycetota</taxon>
        <taxon>Actinomycetes</taxon>
        <taxon>Pseudonocardiales</taxon>
        <taxon>Pseudonocardiaceae</taxon>
        <taxon>Lentzea</taxon>
    </lineage>
</organism>
<dbReference type="AlphaFoldDB" id="A0A1B2HYY7"/>
<evidence type="ECO:0000313" key="2">
    <source>
        <dbReference type="Proteomes" id="UP000093053"/>
    </source>
</evidence>
<dbReference type="STRING" id="1586287.BBK82_21315"/>